<dbReference type="CDD" id="cd05233">
    <property type="entry name" value="SDR_c"/>
    <property type="match status" value="1"/>
</dbReference>
<comment type="similarity">
    <text evidence="1">Belongs to the short-chain dehydrogenases/reductases (SDR) family.</text>
</comment>
<evidence type="ECO:0000313" key="4">
    <source>
        <dbReference type="Proteomes" id="UP001341281"/>
    </source>
</evidence>
<reference evidence="3 4" key="1">
    <citation type="submission" date="2024-02" db="EMBL/GenBank/DDBJ databases">
        <title>High-quality chromosome-scale genome assembly of Pensacola bahiagrass (Paspalum notatum Flugge var. saurae).</title>
        <authorList>
            <person name="Vega J.M."/>
            <person name="Podio M."/>
            <person name="Orjuela J."/>
            <person name="Siena L.A."/>
            <person name="Pessino S.C."/>
            <person name="Combes M.C."/>
            <person name="Mariac C."/>
            <person name="Albertini E."/>
            <person name="Pupilli F."/>
            <person name="Ortiz J.P.A."/>
            <person name="Leblanc O."/>
        </authorList>
    </citation>
    <scope>NUCLEOTIDE SEQUENCE [LARGE SCALE GENOMIC DNA]</scope>
    <source>
        <strain evidence="3">R1</strain>
        <tissue evidence="3">Leaf</tissue>
    </source>
</reference>
<evidence type="ECO:0000313" key="3">
    <source>
        <dbReference type="EMBL" id="WVZ83597.1"/>
    </source>
</evidence>
<sequence length="266" mass="28672">MMMTYDDSEKMMTLLKKKVALITGAASTRGQAIAKKFVQQGARVILADIMPGPCQILAGELNEDKKEDEHVAHALSCDVRNVEQLKDLVREAQSKFSKHQQLDIFYNNAGVTHLESNINVKTYNTSMEVNVLALLQSIDLVGKVMSDNGSGCIICTGSTMGLLGDEMLPSAYSITKRAVIDVVRAKAAELGKVGVRVNAISPHVAAASVDKSGLKQILPLASDEQLEAVIKEDVANAAVYLASNESKGVNGQNIVLNGHTKFHFAY</sequence>
<dbReference type="PRINTS" id="PR00081">
    <property type="entry name" value="GDHRDH"/>
</dbReference>
<dbReference type="InterPro" id="IPR036291">
    <property type="entry name" value="NAD(P)-bd_dom_sf"/>
</dbReference>
<organism evidence="3 4">
    <name type="scientific">Paspalum notatum var. saurae</name>
    <dbReference type="NCBI Taxonomy" id="547442"/>
    <lineage>
        <taxon>Eukaryota</taxon>
        <taxon>Viridiplantae</taxon>
        <taxon>Streptophyta</taxon>
        <taxon>Embryophyta</taxon>
        <taxon>Tracheophyta</taxon>
        <taxon>Spermatophyta</taxon>
        <taxon>Magnoliopsida</taxon>
        <taxon>Liliopsida</taxon>
        <taxon>Poales</taxon>
        <taxon>Poaceae</taxon>
        <taxon>PACMAD clade</taxon>
        <taxon>Panicoideae</taxon>
        <taxon>Andropogonodae</taxon>
        <taxon>Paspaleae</taxon>
        <taxon>Paspalinae</taxon>
        <taxon>Paspalum</taxon>
    </lineage>
</organism>
<gene>
    <name evidence="3" type="ORF">U9M48_030728</name>
</gene>
<keyword evidence="2" id="KW-0560">Oxidoreductase</keyword>
<name>A0AAQ3U5V4_PASNO</name>
<dbReference type="Proteomes" id="UP001341281">
    <property type="component" value="Chromosome 07"/>
</dbReference>
<keyword evidence="4" id="KW-1185">Reference proteome</keyword>
<accession>A0AAQ3U5V4</accession>
<dbReference type="SUPFAM" id="SSF51735">
    <property type="entry name" value="NAD(P)-binding Rossmann-fold domains"/>
    <property type="match status" value="1"/>
</dbReference>
<dbReference type="InterPro" id="IPR002347">
    <property type="entry name" value="SDR_fam"/>
</dbReference>
<dbReference type="EMBL" id="CP144751">
    <property type="protein sequence ID" value="WVZ83597.1"/>
    <property type="molecule type" value="Genomic_DNA"/>
</dbReference>
<proteinExistence type="inferred from homology"/>
<dbReference type="Gene3D" id="3.40.50.720">
    <property type="entry name" value="NAD(P)-binding Rossmann-like Domain"/>
    <property type="match status" value="1"/>
</dbReference>
<evidence type="ECO:0000256" key="2">
    <source>
        <dbReference type="ARBA" id="ARBA00023002"/>
    </source>
</evidence>
<dbReference type="Pfam" id="PF13561">
    <property type="entry name" value="adh_short_C2"/>
    <property type="match status" value="1"/>
</dbReference>
<evidence type="ECO:0000256" key="1">
    <source>
        <dbReference type="ARBA" id="ARBA00006484"/>
    </source>
</evidence>
<dbReference type="AlphaFoldDB" id="A0AAQ3U5V4"/>
<dbReference type="PANTHER" id="PTHR43180:SF34">
    <property type="entry name" value="NAD(P)-BINDING ROSSMANN-FOLD SUPERFAMILY PROTEIN"/>
    <property type="match status" value="1"/>
</dbReference>
<protein>
    <submittedName>
        <fullName evidence="3">Uncharacterized protein</fullName>
    </submittedName>
</protein>
<dbReference type="PANTHER" id="PTHR43180">
    <property type="entry name" value="3-OXOACYL-(ACYL-CARRIER-PROTEIN) REDUCTASE (AFU_ORTHOLOGUE AFUA_6G11210)"/>
    <property type="match status" value="1"/>
</dbReference>
<dbReference type="GO" id="GO:0016491">
    <property type="term" value="F:oxidoreductase activity"/>
    <property type="evidence" value="ECO:0007669"/>
    <property type="project" value="UniProtKB-KW"/>
</dbReference>